<feature type="transmembrane region" description="Helical" evidence="10">
    <location>
        <begin position="22"/>
        <end position="41"/>
    </location>
</feature>
<dbReference type="Gene3D" id="3.30.565.10">
    <property type="entry name" value="Histidine kinase-like ATPase, C-terminal domain"/>
    <property type="match status" value="1"/>
</dbReference>
<evidence type="ECO:0000256" key="1">
    <source>
        <dbReference type="ARBA" id="ARBA00000085"/>
    </source>
</evidence>
<keyword evidence="7" id="KW-0067">ATP-binding</keyword>
<dbReference type="EC" id="2.7.13.3" evidence="2"/>
<evidence type="ECO:0000256" key="7">
    <source>
        <dbReference type="ARBA" id="ARBA00022840"/>
    </source>
</evidence>
<feature type="domain" description="Signal transduction histidine kinase subgroup 3 dimerisation and phosphoacceptor" evidence="12">
    <location>
        <begin position="186"/>
        <end position="249"/>
    </location>
</feature>
<evidence type="ECO:0000313" key="14">
    <source>
        <dbReference type="Proteomes" id="UP000237846"/>
    </source>
</evidence>
<proteinExistence type="predicted"/>
<organism evidence="13 14">
    <name type="scientific">Allonocardiopsis opalescens</name>
    <dbReference type="NCBI Taxonomy" id="1144618"/>
    <lineage>
        <taxon>Bacteria</taxon>
        <taxon>Bacillati</taxon>
        <taxon>Actinomycetota</taxon>
        <taxon>Actinomycetes</taxon>
        <taxon>Streptosporangiales</taxon>
        <taxon>Allonocardiopsis</taxon>
    </lineage>
</organism>
<dbReference type="InterPro" id="IPR036890">
    <property type="entry name" value="HATPase_C_sf"/>
</dbReference>
<keyword evidence="4" id="KW-0808">Transferase</keyword>
<feature type="domain" description="Histidine kinase/HSP90-like ATPase" evidence="11">
    <location>
        <begin position="294"/>
        <end position="386"/>
    </location>
</feature>
<keyword evidence="6 13" id="KW-0418">Kinase</keyword>
<dbReference type="GO" id="GO:0046983">
    <property type="term" value="F:protein dimerization activity"/>
    <property type="evidence" value="ECO:0007669"/>
    <property type="project" value="InterPro"/>
</dbReference>
<feature type="coiled-coil region" evidence="9">
    <location>
        <begin position="154"/>
        <end position="181"/>
    </location>
</feature>
<comment type="caution">
    <text evidence="13">The sequence shown here is derived from an EMBL/GenBank/DDBJ whole genome shotgun (WGS) entry which is preliminary data.</text>
</comment>
<evidence type="ECO:0000256" key="3">
    <source>
        <dbReference type="ARBA" id="ARBA00022553"/>
    </source>
</evidence>
<sequence>MEGADRYRVVRWVRWWWLRRHTVVDLAIAVVAWPPSLGLAVTAFGGGLPVTLLLSVPLVTGLSVAAYFRRSHPVVFFAVAMLAAVTTANVPAVMFALYTYPAWRPDRATLAVLTAVAGIAAVSVDAWYVANTPAALVIRLVMFVLSPVLLGLWIGTRRQLVDNLRERAERLEREQHLQAERAIVSERTRIAREMHDVVAHRVSLMVLHAGGLEVSAPDGRTAETAALIRTTGREALTELRHILGVLRADADGPPLAPQPTIADVARLVEASRQAGVDVAYEVRGEPGAAADAVERTAYRVVQEGLTNAAKHAPGAAVRVTVAYRAGAVAVTVANGPPGPRTAPPLPSGGHGLVGLRERAALIGGALSAGPEPGGAGWRLTAELPLNLPEHDSEG</sequence>
<dbReference type="GO" id="GO:0016020">
    <property type="term" value="C:membrane"/>
    <property type="evidence" value="ECO:0007669"/>
    <property type="project" value="InterPro"/>
</dbReference>
<dbReference type="Gene3D" id="1.20.5.1930">
    <property type="match status" value="1"/>
</dbReference>
<evidence type="ECO:0000256" key="9">
    <source>
        <dbReference type="SAM" id="Coils"/>
    </source>
</evidence>
<keyword evidence="10" id="KW-1133">Transmembrane helix</keyword>
<keyword evidence="5" id="KW-0547">Nucleotide-binding</keyword>
<evidence type="ECO:0000259" key="12">
    <source>
        <dbReference type="Pfam" id="PF07730"/>
    </source>
</evidence>
<keyword evidence="10" id="KW-0812">Transmembrane</keyword>
<dbReference type="EMBL" id="PVZC01000004">
    <property type="protein sequence ID" value="PRX98586.1"/>
    <property type="molecule type" value="Genomic_DNA"/>
</dbReference>
<evidence type="ECO:0000259" key="11">
    <source>
        <dbReference type="Pfam" id="PF02518"/>
    </source>
</evidence>
<evidence type="ECO:0000256" key="2">
    <source>
        <dbReference type="ARBA" id="ARBA00012438"/>
    </source>
</evidence>
<feature type="transmembrane region" description="Helical" evidence="10">
    <location>
        <begin position="48"/>
        <end position="68"/>
    </location>
</feature>
<dbReference type="InterPro" id="IPR003594">
    <property type="entry name" value="HATPase_dom"/>
</dbReference>
<dbReference type="OrthoDB" id="227596at2"/>
<feature type="transmembrane region" description="Helical" evidence="10">
    <location>
        <begin position="110"/>
        <end position="130"/>
    </location>
</feature>
<dbReference type="PANTHER" id="PTHR24421:SF10">
    <property type="entry name" value="NITRATE_NITRITE SENSOR PROTEIN NARQ"/>
    <property type="match status" value="1"/>
</dbReference>
<dbReference type="AlphaFoldDB" id="A0A2T0Q459"/>
<evidence type="ECO:0000256" key="10">
    <source>
        <dbReference type="SAM" id="Phobius"/>
    </source>
</evidence>
<dbReference type="Proteomes" id="UP000237846">
    <property type="component" value="Unassembled WGS sequence"/>
</dbReference>
<dbReference type="GO" id="GO:0000155">
    <property type="term" value="F:phosphorelay sensor kinase activity"/>
    <property type="evidence" value="ECO:0007669"/>
    <property type="project" value="InterPro"/>
</dbReference>
<dbReference type="Pfam" id="PF02518">
    <property type="entry name" value="HATPase_c"/>
    <property type="match status" value="1"/>
</dbReference>
<gene>
    <name evidence="13" type="ORF">CLV72_104164</name>
</gene>
<keyword evidence="10" id="KW-0472">Membrane</keyword>
<evidence type="ECO:0000256" key="5">
    <source>
        <dbReference type="ARBA" id="ARBA00022741"/>
    </source>
</evidence>
<keyword evidence="9" id="KW-0175">Coiled coil</keyword>
<dbReference type="GO" id="GO:0005524">
    <property type="term" value="F:ATP binding"/>
    <property type="evidence" value="ECO:0007669"/>
    <property type="project" value="UniProtKB-KW"/>
</dbReference>
<evidence type="ECO:0000256" key="8">
    <source>
        <dbReference type="ARBA" id="ARBA00023012"/>
    </source>
</evidence>
<protein>
    <recommendedName>
        <fullName evidence="2">histidine kinase</fullName>
        <ecNumber evidence="2">2.7.13.3</ecNumber>
    </recommendedName>
</protein>
<name>A0A2T0Q459_9ACTN</name>
<reference evidence="13 14" key="1">
    <citation type="submission" date="2018-03" db="EMBL/GenBank/DDBJ databases">
        <title>Genomic Encyclopedia of Archaeal and Bacterial Type Strains, Phase II (KMG-II): from individual species to whole genera.</title>
        <authorList>
            <person name="Goeker M."/>
        </authorList>
    </citation>
    <scope>NUCLEOTIDE SEQUENCE [LARGE SCALE GENOMIC DNA]</scope>
    <source>
        <strain evidence="13 14">DSM 45601</strain>
    </source>
</reference>
<dbReference type="CDD" id="cd16917">
    <property type="entry name" value="HATPase_UhpB-NarQ-NarX-like"/>
    <property type="match status" value="1"/>
</dbReference>
<feature type="transmembrane region" description="Helical" evidence="10">
    <location>
        <begin position="136"/>
        <end position="155"/>
    </location>
</feature>
<dbReference type="RefSeq" id="WP_106245852.1">
    <property type="nucleotide sequence ID" value="NZ_PVZC01000004.1"/>
</dbReference>
<keyword evidence="8" id="KW-0902">Two-component regulatory system</keyword>
<keyword evidence="3" id="KW-0597">Phosphoprotein</keyword>
<dbReference type="InterPro" id="IPR050482">
    <property type="entry name" value="Sensor_HK_TwoCompSys"/>
</dbReference>
<evidence type="ECO:0000256" key="4">
    <source>
        <dbReference type="ARBA" id="ARBA00022679"/>
    </source>
</evidence>
<dbReference type="SUPFAM" id="SSF55874">
    <property type="entry name" value="ATPase domain of HSP90 chaperone/DNA topoisomerase II/histidine kinase"/>
    <property type="match status" value="1"/>
</dbReference>
<comment type="catalytic activity">
    <reaction evidence="1">
        <text>ATP + protein L-histidine = ADP + protein N-phospho-L-histidine.</text>
        <dbReference type="EC" id="2.7.13.3"/>
    </reaction>
</comment>
<dbReference type="InterPro" id="IPR011712">
    <property type="entry name" value="Sig_transdc_His_kin_sub3_dim/P"/>
</dbReference>
<dbReference type="PANTHER" id="PTHR24421">
    <property type="entry name" value="NITRATE/NITRITE SENSOR PROTEIN NARX-RELATED"/>
    <property type="match status" value="1"/>
</dbReference>
<dbReference type="Pfam" id="PF07730">
    <property type="entry name" value="HisKA_3"/>
    <property type="match status" value="1"/>
</dbReference>
<feature type="transmembrane region" description="Helical" evidence="10">
    <location>
        <begin position="74"/>
        <end position="98"/>
    </location>
</feature>
<keyword evidence="14" id="KW-1185">Reference proteome</keyword>
<evidence type="ECO:0000313" key="13">
    <source>
        <dbReference type="EMBL" id="PRX98586.1"/>
    </source>
</evidence>
<accession>A0A2T0Q459</accession>
<evidence type="ECO:0000256" key="6">
    <source>
        <dbReference type="ARBA" id="ARBA00022777"/>
    </source>
</evidence>